<name>A0A225DW23_9BACT</name>
<dbReference type="AlphaFoldDB" id="A0A225DW23"/>
<reference evidence="2" key="1">
    <citation type="submission" date="2017-06" db="EMBL/GenBank/DDBJ databases">
        <title>Genome analysis of Fimbriiglobus ruber SP5, the first member of the order Planctomycetales with confirmed chitinolytic capability.</title>
        <authorList>
            <person name="Ravin N.V."/>
            <person name="Rakitin A.L."/>
            <person name="Ivanova A.A."/>
            <person name="Beletsky A.V."/>
            <person name="Kulichevskaya I.S."/>
            <person name="Mardanov A.V."/>
            <person name="Dedysh S.N."/>
        </authorList>
    </citation>
    <scope>NUCLEOTIDE SEQUENCE [LARGE SCALE GENOMIC DNA]</scope>
    <source>
        <strain evidence="2">SP5</strain>
    </source>
</reference>
<keyword evidence="2" id="KW-1185">Reference proteome</keyword>
<organism evidence="1 2">
    <name type="scientific">Fimbriiglobus ruber</name>
    <dbReference type="NCBI Taxonomy" id="1908690"/>
    <lineage>
        <taxon>Bacteria</taxon>
        <taxon>Pseudomonadati</taxon>
        <taxon>Planctomycetota</taxon>
        <taxon>Planctomycetia</taxon>
        <taxon>Gemmatales</taxon>
        <taxon>Gemmataceae</taxon>
        <taxon>Fimbriiglobus</taxon>
    </lineage>
</organism>
<gene>
    <name evidence="1" type="ORF">FRUB_01922</name>
</gene>
<dbReference type="Gene3D" id="2.160.20.20">
    <property type="match status" value="1"/>
</dbReference>
<protein>
    <submittedName>
        <fullName evidence="1">Putative autotransporter protein</fullName>
    </submittedName>
</protein>
<dbReference type="InterPro" id="IPR012332">
    <property type="entry name" value="Autotransporter_pectin_lyase_C"/>
</dbReference>
<comment type="caution">
    <text evidence="1">The sequence shown here is derived from an EMBL/GenBank/DDBJ whole genome shotgun (WGS) entry which is preliminary data.</text>
</comment>
<proteinExistence type="predicted"/>
<evidence type="ECO:0000313" key="2">
    <source>
        <dbReference type="Proteomes" id="UP000214646"/>
    </source>
</evidence>
<evidence type="ECO:0000313" key="1">
    <source>
        <dbReference type="EMBL" id="OWK45591.1"/>
    </source>
</evidence>
<dbReference type="InterPro" id="IPR011050">
    <property type="entry name" value="Pectin_lyase_fold/virulence"/>
</dbReference>
<dbReference type="EMBL" id="NIDE01000002">
    <property type="protein sequence ID" value="OWK45591.1"/>
    <property type="molecule type" value="Genomic_DNA"/>
</dbReference>
<dbReference type="SUPFAM" id="SSF51126">
    <property type="entry name" value="Pectin lyase-like"/>
    <property type="match status" value="1"/>
</dbReference>
<sequence>MAADITLSGWNLTLVTAAGVTGTGGIANGSATAATLTIDQAGTSTYSGVIGGATATAQNLALVTQGSGTLSLAGDSNYSGTTTVDAGTLLVDGTSGTGAMTVNSGGTIGGTGTVGGDLTVDSGGTLNPGDNAVGTLTVTGQLTFNAGSTFFVNIGPGTAADKVDVGSLALPGGANLLGTATAPLTGPYQLFNEGSLGGALSDSFHDINGTDLTFPDGGLIFVGGQPFDYSYVSPSLGLTLTPVGTQVALDGSGNLDVTDTVGHNDTLTVSRTGADLVVTDPNNILVAESGVTQVDAHTVELSFASITGQIQIDTGAGDDAVTLDLANGILPPGGIAYDGGAGGNDLLSVVGSGTESADYTPSSTTTGSGTIAVGGQTITFSNLEPVDMSNLLAATVTLPGADDVVTVADGFDAATGKIPALVVTGTSGGVNIESAHLSNNTTVTIDTTAIDGNDAVTIASADNAHGNHNLVINTGAGTDAVTVAGAATFAGDVSIQSQSIAVNALLTAGAANTVTLNAGDGAITTTAAGTVVVAGSLSLSATTGITLTTAVGTLAAANATSGGVAVTNAADFAVGTVGSVSGVMAIGQAVTLAATVGTLTVTQPIAATGTAGSVALTAGQSVDVVANVTVTGGENGVQITGSGLVAEDSIGVAVEPGATVTTTDNGAVTITGTGGAGSGELDDGVYIGGTVTSGGTGVVIITGTGGAGTGYLDYGVGIDGTVTSGGTGAVTITGTGSTGGERSITGS</sequence>
<accession>A0A225DW23</accession>
<dbReference type="Proteomes" id="UP000214646">
    <property type="component" value="Unassembled WGS sequence"/>
</dbReference>